<dbReference type="Proteomes" id="UP001144096">
    <property type="component" value="Unassembled WGS sequence"/>
</dbReference>
<dbReference type="EMBL" id="JAMXQV010000004">
    <property type="protein sequence ID" value="MCR6483193.1"/>
    <property type="molecule type" value="Genomic_DNA"/>
</dbReference>
<proteinExistence type="predicted"/>
<gene>
    <name evidence="1" type="ORF">M8542_10225</name>
</gene>
<evidence type="ECO:0000313" key="1">
    <source>
        <dbReference type="EMBL" id="MCR6483193.1"/>
    </source>
</evidence>
<dbReference type="SUPFAM" id="SSF55781">
    <property type="entry name" value="GAF domain-like"/>
    <property type="match status" value="1"/>
</dbReference>
<name>A0A9X2N937_9PSEU</name>
<reference evidence="1" key="1">
    <citation type="submission" date="2022-06" db="EMBL/GenBank/DDBJ databases">
        <title>Amycolatopsis iheyaensis sp. nov., a new species of the genus Amycolatopsis isolated from soil in Iheya island, Japan.</title>
        <authorList>
            <person name="Ngamcharungchit C."/>
            <person name="Kanto H."/>
            <person name="Take A."/>
            <person name="Intra B."/>
            <person name="Matsumoto A."/>
            <person name="Panbangred W."/>
            <person name="Inahashi Y."/>
        </authorList>
    </citation>
    <scope>NUCLEOTIDE SEQUENCE</scope>
    <source>
        <strain evidence="1">OK19-0408</strain>
    </source>
</reference>
<dbReference type="InterPro" id="IPR029016">
    <property type="entry name" value="GAF-like_dom_sf"/>
</dbReference>
<accession>A0A9X2N937</accession>
<dbReference type="Gene3D" id="3.30.450.40">
    <property type="match status" value="1"/>
</dbReference>
<organism evidence="1 2">
    <name type="scientific">Amycolatopsis iheyensis</name>
    <dbReference type="NCBI Taxonomy" id="2945988"/>
    <lineage>
        <taxon>Bacteria</taxon>
        <taxon>Bacillati</taxon>
        <taxon>Actinomycetota</taxon>
        <taxon>Actinomycetes</taxon>
        <taxon>Pseudonocardiales</taxon>
        <taxon>Pseudonocardiaceae</taxon>
        <taxon>Amycolatopsis</taxon>
    </lineage>
</organism>
<keyword evidence="2" id="KW-1185">Reference proteome</keyword>
<comment type="caution">
    <text evidence="1">The sequence shown here is derived from an EMBL/GenBank/DDBJ whole genome shotgun (WGS) entry which is preliminary data.</text>
</comment>
<evidence type="ECO:0000313" key="2">
    <source>
        <dbReference type="Proteomes" id="UP001144096"/>
    </source>
</evidence>
<dbReference type="AlphaFoldDB" id="A0A9X2N937"/>
<protein>
    <recommendedName>
        <fullName evidence="3">GAF domain-containing protein</fullName>
    </recommendedName>
</protein>
<sequence length="108" mass="11601">MLALNWFLAVPSGDVAADPVFDGTATRDLLLGAGMRAALSLPLPAPHEQCEGVLTVLHERPGHQLTGPARDRLDALTRSAGWWLHTHREDRVLAALADLHRRGVAATA</sequence>
<evidence type="ECO:0008006" key="3">
    <source>
        <dbReference type="Google" id="ProtNLM"/>
    </source>
</evidence>
<dbReference type="RefSeq" id="WP_257919822.1">
    <property type="nucleotide sequence ID" value="NZ_JAMXQV010000004.1"/>
</dbReference>